<dbReference type="EMBL" id="ASPP01013453">
    <property type="protein sequence ID" value="ETO19641.1"/>
    <property type="molecule type" value="Genomic_DNA"/>
</dbReference>
<protein>
    <recommendedName>
        <fullName evidence="2">Cytochrome b5 heme-binding domain-containing protein</fullName>
    </recommendedName>
</protein>
<dbReference type="InterPro" id="IPR036400">
    <property type="entry name" value="Cyt_B5-like_heme/steroid_sf"/>
</dbReference>
<dbReference type="Pfam" id="PF00173">
    <property type="entry name" value="Cyt-b5"/>
    <property type="match status" value="1"/>
</dbReference>
<dbReference type="SUPFAM" id="SSF55856">
    <property type="entry name" value="Cytochrome b5-like heme/steroid binding domain"/>
    <property type="match status" value="1"/>
</dbReference>
<dbReference type="PROSITE" id="PS50255">
    <property type="entry name" value="CYTOCHROME_B5_2"/>
    <property type="match status" value="1"/>
</dbReference>
<dbReference type="InterPro" id="IPR053100">
    <property type="entry name" value="Cytochrome_b5-related"/>
</dbReference>
<dbReference type="PANTHER" id="PTHR16740:SF1">
    <property type="entry name" value="CYTOCHROME B5-RELATED PROTEIN-RELATED"/>
    <property type="match status" value="1"/>
</dbReference>
<dbReference type="InterPro" id="IPR001199">
    <property type="entry name" value="Cyt_B5-like_heme/steroid-bd"/>
</dbReference>
<feature type="domain" description="Cytochrome b5 heme-binding" evidence="2">
    <location>
        <begin position="194"/>
        <end position="248"/>
    </location>
</feature>
<comment type="caution">
    <text evidence="3">The sequence shown here is derived from an EMBL/GenBank/DDBJ whole genome shotgun (WGS) entry which is preliminary data.</text>
</comment>
<dbReference type="OrthoDB" id="260519at2759"/>
<feature type="transmembrane region" description="Helical" evidence="1">
    <location>
        <begin position="15"/>
        <end position="34"/>
    </location>
</feature>
<feature type="transmembrane region" description="Helical" evidence="1">
    <location>
        <begin position="96"/>
        <end position="114"/>
    </location>
</feature>
<organism evidence="3 4">
    <name type="scientific">Reticulomyxa filosa</name>
    <dbReference type="NCBI Taxonomy" id="46433"/>
    <lineage>
        <taxon>Eukaryota</taxon>
        <taxon>Sar</taxon>
        <taxon>Rhizaria</taxon>
        <taxon>Retaria</taxon>
        <taxon>Foraminifera</taxon>
        <taxon>Monothalamids</taxon>
        <taxon>Reticulomyxidae</taxon>
        <taxon>Reticulomyxa</taxon>
    </lineage>
</organism>
<accession>X6N0N6</accession>
<evidence type="ECO:0000259" key="2">
    <source>
        <dbReference type="PROSITE" id="PS50255"/>
    </source>
</evidence>
<reference evidence="3 4" key="1">
    <citation type="journal article" date="2013" name="Curr. Biol.">
        <title>The Genome of the Foraminiferan Reticulomyxa filosa.</title>
        <authorList>
            <person name="Glockner G."/>
            <person name="Hulsmann N."/>
            <person name="Schleicher M."/>
            <person name="Noegel A.A."/>
            <person name="Eichinger L."/>
            <person name="Gallinger C."/>
            <person name="Pawlowski J."/>
            <person name="Sierra R."/>
            <person name="Euteneuer U."/>
            <person name="Pillet L."/>
            <person name="Moustafa A."/>
            <person name="Platzer M."/>
            <person name="Groth M."/>
            <person name="Szafranski K."/>
            <person name="Schliwa M."/>
        </authorList>
    </citation>
    <scope>NUCLEOTIDE SEQUENCE [LARGE SCALE GENOMIC DNA]</scope>
</reference>
<keyword evidence="4" id="KW-1185">Reference proteome</keyword>
<dbReference type="PANTHER" id="PTHR16740">
    <property type="entry name" value="CYTOCHROME B5-RELATED PROTEIN-RELATED"/>
    <property type="match status" value="1"/>
</dbReference>
<evidence type="ECO:0000313" key="4">
    <source>
        <dbReference type="Proteomes" id="UP000023152"/>
    </source>
</evidence>
<evidence type="ECO:0000256" key="1">
    <source>
        <dbReference type="SAM" id="Phobius"/>
    </source>
</evidence>
<dbReference type="Proteomes" id="UP000023152">
    <property type="component" value="Unassembled WGS sequence"/>
</dbReference>
<dbReference type="AlphaFoldDB" id="X6N0N6"/>
<evidence type="ECO:0000313" key="3">
    <source>
        <dbReference type="EMBL" id="ETO19641.1"/>
    </source>
</evidence>
<keyword evidence="1" id="KW-1133">Transmembrane helix</keyword>
<dbReference type="Gene3D" id="3.10.120.10">
    <property type="entry name" value="Cytochrome b5-like heme/steroid binding domain"/>
    <property type="match status" value="1"/>
</dbReference>
<proteinExistence type="predicted"/>
<keyword evidence="1" id="KW-0812">Transmembrane</keyword>
<name>X6N0N6_RETFI</name>
<keyword evidence="1" id="KW-0472">Membrane</keyword>
<sequence>MTKFDQVQKGPKKGLVPFFLFFYLFNISFIWILFYQENVFIQNFLFLLCTLDELKITKILYLISRNIQSIALSQCIIDLFSSIKLYIYLYTNYPTILFRCCAIFYFILFSLKLCKQERIFLIAAASGYVCCIQNGRYCFPFKKIYCDQLICFNDFCHLQAETHFDSGIELMTCNVTLHLDMSSEGQGQRLNPQWWYLHGKAYDFSAFATRHPGGQQAIFLGRGRDCTALFESYHTYLPSSDILAKYEIPEGIQSSYPLCTEKTCFKYEKDGYYAVVKQRAREYFKLFFVINFLIIGI</sequence>
<gene>
    <name evidence="3" type="ORF">RFI_17588</name>
</gene>